<organism evidence="7 8">
    <name type="scientific">Operophtera brumata</name>
    <name type="common">Winter moth</name>
    <name type="synonym">Phalaena brumata</name>
    <dbReference type="NCBI Taxonomy" id="104452"/>
    <lineage>
        <taxon>Eukaryota</taxon>
        <taxon>Metazoa</taxon>
        <taxon>Ecdysozoa</taxon>
        <taxon>Arthropoda</taxon>
        <taxon>Hexapoda</taxon>
        <taxon>Insecta</taxon>
        <taxon>Pterygota</taxon>
        <taxon>Neoptera</taxon>
        <taxon>Endopterygota</taxon>
        <taxon>Lepidoptera</taxon>
        <taxon>Glossata</taxon>
        <taxon>Ditrysia</taxon>
        <taxon>Geometroidea</taxon>
        <taxon>Geometridae</taxon>
        <taxon>Larentiinae</taxon>
        <taxon>Operophtera</taxon>
    </lineage>
</organism>
<keyword evidence="8" id="KW-1185">Reference proteome</keyword>
<dbReference type="GO" id="GO:0005524">
    <property type="term" value="F:ATP binding"/>
    <property type="evidence" value="ECO:0007669"/>
    <property type="project" value="UniProtKB-KW"/>
</dbReference>
<name>A0A0L7LA66_OPEBR</name>
<dbReference type="FunFam" id="3.40.50.300:FF:000952">
    <property type="entry name" value="Replication factor C subunit 2"/>
    <property type="match status" value="1"/>
</dbReference>
<dbReference type="PANTHER" id="PTHR11669">
    <property type="entry name" value="REPLICATION FACTOR C / DNA POLYMERASE III GAMMA-TAU SUBUNIT"/>
    <property type="match status" value="1"/>
</dbReference>
<dbReference type="InterPro" id="IPR050238">
    <property type="entry name" value="DNA_Rep/Repair_Clamp_Loader"/>
</dbReference>
<proteinExistence type="inferred from homology"/>
<sequence>MQAFLKTGKISAADKPSSSGVKPAAKKKPPAPWVEKYRPKTIDDIVDQGEVVQVLRECLSGGDLPHLLFYGPPGTGKTSAILAAARQLFGDITRDRVLELNASDERGIQVIRDKVKTFAQLTASNEADSMTTAAQAALRRTMERETRTTRFCLICNYVSRIIPPITSRCSKFRFKPLAKENVTGLVPDQLVNEYLNVKNYSELEQFLLEQLSATVVSAGHLTNKQKCAVSEKLAGAAHRLLDGGAELMQLTDLGCTIIMANNNP</sequence>
<feature type="domain" description="AAA+ ATPase" evidence="6">
    <location>
        <begin position="63"/>
        <end position="180"/>
    </location>
</feature>
<keyword evidence="4" id="KW-0067">ATP-binding</keyword>
<evidence type="ECO:0000313" key="7">
    <source>
        <dbReference type="EMBL" id="KOB72289.1"/>
    </source>
</evidence>
<evidence type="ECO:0000256" key="3">
    <source>
        <dbReference type="ARBA" id="ARBA00022741"/>
    </source>
</evidence>
<evidence type="ECO:0000259" key="6">
    <source>
        <dbReference type="SMART" id="SM00382"/>
    </source>
</evidence>
<dbReference type="Pfam" id="PF00004">
    <property type="entry name" value="AAA"/>
    <property type="match status" value="1"/>
</dbReference>
<dbReference type="InterPro" id="IPR003593">
    <property type="entry name" value="AAA+_ATPase"/>
</dbReference>
<dbReference type="SUPFAM" id="SSF48019">
    <property type="entry name" value="post-AAA+ oligomerization domain-like"/>
    <property type="match status" value="1"/>
</dbReference>
<dbReference type="STRING" id="104452.A0A0L7LA66"/>
<dbReference type="InterPro" id="IPR003959">
    <property type="entry name" value="ATPase_AAA_core"/>
</dbReference>
<comment type="similarity">
    <text evidence="1">Belongs to the activator 1 small subunits family.</text>
</comment>
<dbReference type="GO" id="GO:0016887">
    <property type="term" value="F:ATP hydrolysis activity"/>
    <property type="evidence" value="ECO:0007669"/>
    <property type="project" value="InterPro"/>
</dbReference>
<evidence type="ECO:0000313" key="8">
    <source>
        <dbReference type="Proteomes" id="UP000037510"/>
    </source>
</evidence>
<reference evidence="7 8" key="1">
    <citation type="journal article" date="2015" name="Genome Biol. Evol.">
        <title>The genome of winter moth (Operophtera brumata) provides a genomic perspective on sexual dimorphism and phenology.</title>
        <authorList>
            <person name="Derks M.F."/>
            <person name="Smit S."/>
            <person name="Salis L."/>
            <person name="Schijlen E."/>
            <person name="Bossers A."/>
            <person name="Mateman C."/>
            <person name="Pijl A.S."/>
            <person name="de Ridder D."/>
            <person name="Groenen M.A."/>
            <person name="Visser M.E."/>
            <person name="Megens H.J."/>
        </authorList>
    </citation>
    <scope>NUCLEOTIDE SEQUENCE [LARGE SCALE GENOMIC DNA]</scope>
    <source>
        <strain evidence="7">WM2013NL</strain>
        <tissue evidence="7">Head and thorax</tissue>
    </source>
</reference>
<dbReference type="GO" id="GO:0005634">
    <property type="term" value="C:nucleus"/>
    <property type="evidence" value="ECO:0007669"/>
    <property type="project" value="TreeGrafter"/>
</dbReference>
<dbReference type="CDD" id="cd00009">
    <property type="entry name" value="AAA"/>
    <property type="match status" value="1"/>
</dbReference>
<evidence type="ECO:0000256" key="4">
    <source>
        <dbReference type="ARBA" id="ARBA00022840"/>
    </source>
</evidence>
<dbReference type="GO" id="GO:0006281">
    <property type="term" value="P:DNA repair"/>
    <property type="evidence" value="ECO:0007669"/>
    <property type="project" value="TreeGrafter"/>
</dbReference>
<comment type="caution">
    <text evidence="7">The sequence shown here is derived from an EMBL/GenBank/DDBJ whole genome shotgun (WGS) entry which is preliminary data.</text>
</comment>
<dbReference type="GO" id="GO:0003689">
    <property type="term" value="F:DNA clamp loader activity"/>
    <property type="evidence" value="ECO:0007669"/>
    <property type="project" value="TreeGrafter"/>
</dbReference>
<gene>
    <name evidence="7" type="ORF">OBRU01_11189</name>
</gene>
<dbReference type="GO" id="GO:0006261">
    <property type="term" value="P:DNA-templated DNA replication"/>
    <property type="evidence" value="ECO:0007669"/>
    <property type="project" value="TreeGrafter"/>
</dbReference>
<accession>A0A0L7LA66</accession>
<dbReference type="GO" id="GO:0005663">
    <property type="term" value="C:DNA replication factor C complex"/>
    <property type="evidence" value="ECO:0007669"/>
    <property type="project" value="TreeGrafter"/>
</dbReference>
<dbReference type="EMBL" id="JTDY01002028">
    <property type="protein sequence ID" value="KOB72289.1"/>
    <property type="molecule type" value="Genomic_DNA"/>
</dbReference>
<feature type="region of interest" description="Disordered" evidence="5">
    <location>
        <begin position="1"/>
        <end position="32"/>
    </location>
</feature>
<dbReference type="SMART" id="SM00382">
    <property type="entry name" value="AAA"/>
    <property type="match status" value="1"/>
</dbReference>
<keyword evidence="3" id="KW-0547">Nucleotide-binding</keyword>
<evidence type="ECO:0000256" key="2">
    <source>
        <dbReference type="ARBA" id="ARBA00022705"/>
    </source>
</evidence>
<dbReference type="AlphaFoldDB" id="A0A0L7LA66"/>
<dbReference type="InterPro" id="IPR027417">
    <property type="entry name" value="P-loop_NTPase"/>
</dbReference>
<dbReference type="SUPFAM" id="SSF52540">
    <property type="entry name" value="P-loop containing nucleoside triphosphate hydrolases"/>
    <property type="match status" value="1"/>
</dbReference>
<dbReference type="Proteomes" id="UP000037510">
    <property type="component" value="Unassembled WGS sequence"/>
</dbReference>
<evidence type="ECO:0000256" key="1">
    <source>
        <dbReference type="ARBA" id="ARBA00005378"/>
    </source>
</evidence>
<protein>
    <submittedName>
        <fullName evidence="7">Replication factor C4</fullName>
    </submittedName>
</protein>
<dbReference type="Gene3D" id="3.40.50.300">
    <property type="entry name" value="P-loop containing nucleotide triphosphate hydrolases"/>
    <property type="match status" value="1"/>
</dbReference>
<dbReference type="PANTHER" id="PTHR11669:SF20">
    <property type="entry name" value="REPLICATION FACTOR C SUBUNIT 4"/>
    <property type="match status" value="1"/>
</dbReference>
<dbReference type="InterPro" id="IPR008921">
    <property type="entry name" value="DNA_pol3_clamp-load_cplx_C"/>
</dbReference>
<keyword evidence="2" id="KW-0235">DNA replication</keyword>
<dbReference type="Gene3D" id="1.20.272.10">
    <property type="match status" value="1"/>
</dbReference>
<evidence type="ECO:0000256" key="5">
    <source>
        <dbReference type="SAM" id="MobiDB-lite"/>
    </source>
</evidence>
<dbReference type="GO" id="GO:0003677">
    <property type="term" value="F:DNA binding"/>
    <property type="evidence" value="ECO:0007669"/>
    <property type="project" value="InterPro"/>
</dbReference>